<evidence type="ECO:0000313" key="2">
    <source>
        <dbReference type="EMBL" id="OMJ22333.1"/>
    </source>
</evidence>
<accession>A0A1R1Y604</accession>
<organism evidence="2 3">
    <name type="scientific">Smittium culicis</name>
    <dbReference type="NCBI Taxonomy" id="133412"/>
    <lineage>
        <taxon>Eukaryota</taxon>
        <taxon>Fungi</taxon>
        <taxon>Fungi incertae sedis</taxon>
        <taxon>Zoopagomycota</taxon>
        <taxon>Kickxellomycotina</taxon>
        <taxon>Harpellomycetes</taxon>
        <taxon>Harpellales</taxon>
        <taxon>Legeriomycetaceae</taxon>
        <taxon>Smittium</taxon>
    </lineage>
</organism>
<gene>
    <name evidence="2" type="ORF">AYI70_g2954</name>
</gene>
<reference evidence="2 3" key="1">
    <citation type="submission" date="2017-01" db="EMBL/GenBank/DDBJ databases">
        <authorList>
            <person name="Mah S.A."/>
            <person name="Swanson W.J."/>
            <person name="Moy G.W."/>
            <person name="Vacquier V.D."/>
        </authorList>
    </citation>
    <scope>NUCLEOTIDE SEQUENCE [LARGE SCALE GENOMIC DNA]</scope>
    <source>
        <strain evidence="2 3">GSMNP</strain>
    </source>
</reference>
<sequence>MTHTFRALGLEASIFGKAIETPIFIEALKKLSISIDTLKNSLDQNKDCELIDTKSCEILDSNNILDKNDKKNVLKKIDNLQKNFIQVSQNKDQVLSRMDHFTSSQKEYNNYSNNKEFLITRNDDSPSCARADASQINRGVQIQTEKVENIPGYNVYSEYSKQINSDQLKKHDNFSGIEERLLNIEHHLNLSIEAKERFKTYQRIKLLEDKLVQLERDYPKWSESVFNQPGKKSSSSLNGKTSVSMLESGEIKMILPNNKQIITSISNSSQSKKANRNPSNPLKRNALKYNTIKNRFFYLNLPKIYRNSKIYKSKKNINNKKNIKLLLKPQPTHIKNSPNPENSMTMSIIKKLSDSSNRPS</sequence>
<evidence type="ECO:0000313" key="3">
    <source>
        <dbReference type="Proteomes" id="UP000187283"/>
    </source>
</evidence>
<dbReference type="OrthoDB" id="5531344at2759"/>
<name>A0A1R1Y604_9FUNG</name>
<dbReference type="Proteomes" id="UP000187283">
    <property type="component" value="Unassembled WGS sequence"/>
</dbReference>
<dbReference type="AlphaFoldDB" id="A0A1R1Y604"/>
<keyword evidence="3" id="KW-1185">Reference proteome</keyword>
<feature type="compositionally biased region" description="Polar residues" evidence="1">
    <location>
        <begin position="333"/>
        <end position="346"/>
    </location>
</feature>
<evidence type="ECO:0000256" key="1">
    <source>
        <dbReference type="SAM" id="MobiDB-lite"/>
    </source>
</evidence>
<dbReference type="EMBL" id="LSSN01000792">
    <property type="protein sequence ID" value="OMJ22333.1"/>
    <property type="molecule type" value="Genomic_DNA"/>
</dbReference>
<dbReference type="STRING" id="133412.A0A1R1Y604"/>
<proteinExistence type="predicted"/>
<feature type="region of interest" description="Disordered" evidence="1">
    <location>
        <begin position="330"/>
        <end position="360"/>
    </location>
</feature>
<comment type="caution">
    <text evidence="2">The sequence shown here is derived from an EMBL/GenBank/DDBJ whole genome shotgun (WGS) entry which is preliminary data.</text>
</comment>
<protein>
    <submittedName>
        <fullName evidence="2">MAP3K12-binding inhibitory protein 1</fullName>
    </submittedName>
</protein>